<evidence type="ECO:0000313" key="2">
    <source>
        <dbReference type="Proteomes" id="UP001642464"/>
    </source>
</evidence>
<sequence length="297" mass="33972">MDVSMSDRVSKDKAVLAKGESKWQSVQAEVRRALTRLKASRMVKSFQSVATVMALFKLASMEGESRQVELRKMRHALNRAKAIMEQELERKVEQRTTELRRILERKREDHLEAVLRTHEVHKFCGSPDFRGADRAVAEAVSTMLCNDAMASARFSEVLQGLFTLLWREVGIAAYQFRAPYMAWGVFAPYIPLPAMMFLACESILVGRVNQRVVGIDYIKARFHANWGHCIEGARSVAASELDCIKDTARRRVEKQEKLLREVQQSGAIMDTDSKKEFEELHARFGLLEETMEQKSLF</sequence>
<keyword evidence="2" id="KW-1185">Reference proteome</keyword>
<comment type="caution">
    <text evidence="1">The sequence shown here is derived from an EMBL/GenBank/DDBJ whole genome shotgun (WGS) entry which is preliminary data.</text>
</comment>
<dbReference type="EMBL" id="CAXAMM010025558">
    <property type="protein sequence ID" value="CAK9057263.1"/>
    <property type="molecule type" value="Genomic_DNA"/>
</dbReference>
<proteinExistence type="predicted"/>
<evidence type="ECO:0000313" key="1">
    <source>
        <dbReference type="EMBL" id="CAK9057263.1"/>
    </source>
</evidence>
<reference evidence="1 2" key="1">
    <citation type="submission" date="2024-02" db="EMBL/GenBank/DDBJ databases">
        <authorList>
            <person name="Chen Y."/>
            <person name="Shah S."/>
            <person name="Dougan E. K."/>
            <person name="Thang M."/>
            <person name="Chan C."/>
        </authorList>
    </citation>
    <scope>NUCLEOTIDE SEQUENCE [LARGE SCALE GENOMIC DNA]</scope>
</reference>
<dbReference type="Proteomes" id="UP001642464">
    <property type="component" value="Unassembled WGS sequence"/>
</dbReference>
<name>A0ABP0N1F2_9DINO</name>
<organism evidence="1 2">
    <name type="scientific">Durusdinium trenchii</name>
    <dbReference type="NCBI Taxonomy" id="1381693"/>
    <lineage>
        <taxon>Eukaryota</taxon>
        <taxon>Sar</taxon>
        <taxon>Alveolata</taxon>
        <taxon>Dinophyceae</taxon>
        <taxon>Suessiales</taxon>
        <taxon>Symbiodiniaceae</taxon>
        <taxon>Durusdinium</taxon>
    </lineage>
</organism>
<accession>A0ABP0N1F2</accession>
<gene>
    <name evidence="1" type="ORF">SCF082_LOCUS30758</name>
</gene>
<protein>
    <submittedName>
        <fullName evidence="1">Uncharacterized protein</fullName>
    </submittedName>
</protein>